<feature type="non-terminal residue" evidence="5">
    <location>
        <position position="1"/>
    </location>
</feature>
<accession>K1SGT0</accession>
<evidence type="ECO:0000313" key="5">
    <source>
        <dbReference type="EMBL" id="EKC54604.1"/>
    </source>
</evidence>
<dbReference type="FunFam" id="3.30.70.1660:FF:000004">
    <property type="entry name" value="Peptide chain release factor 1"/>
    <property type="match status" value="1"/>
</dbReference>
<evidence type="ECO:0000256" key="1">
    <source>
        <dbReference type="ARBA" id="ARBA00010835"/>
    </source>
</evidence>
<name>K1SGT0_9ZZZZ</name>
<keyword evidence="3" id="KW-0648">Protein biosynthesis</keyword>
<feature type="region of interest" description="Disordered" evidence="4">
    <location>
        <begin position="1"/>
        <end position="28"/>
    </location>
</feature>
<proteinExistence type="inferred from homology"/>
<organism evidence="5">
    <name type="scientific">human gut metagenome</name>
    <dbReference type="NCBI Taxonomy" id="408170"/>
    <lineage>
        <taxon>unclassified sequences</taxon>
        <taxon>metagenomes</taxon>
        <taxon>organismal metagenomes</taxon>
    </lineage>
</organism>
<gene>
    <name evidence="5" type="ORF">OBE_11998</name>
</gene>
<dbReference type="SUPFAM" id="SSF75620">
    <property type="entry name" value="Release factor"/>
    <property type="match status" value="1"/>
</dbReference>
<dbReference type="GO" id="GO:0006412">
    <property type="term" value="P:translation"/>
    <property type="evidence" value="ECO:0007669"/>
    <property type="project" value="UniProtKB-KW"/>
</dbReference>
<dbReference type="PANTHER" id="PTHR43804">
    <property type="entry name" value="LD18447P"/>
    <property type="match status" value="1"/>
</dbReference>
<protein>
    <submittedName>
        <fullName evidence="5">Peptide chain release factor 1</fullName>
    </submittedName>
</protein>
<evidence type="ECO:0000256" key="3">
    <source>
        <dbReference type="ARBA" id="ARBA00022917"/>
    </source>
</evidence>
<sequence length="75" mass="8509">SKQDSEIASARKSQVGSGDRSEKIRTYNYPQGRITDHRIGFSVYQMENFLNGDLDEMIDNLIAADRAEKLKGDEE</sequence>
<evidence type="ECO:0000256" key="4">
    <source>
        <dbReference type="SAM" id="MobiDB-lite"/>
    </source>
</evidence>
<dbReference type="PANTHER" id="PTHR43804:SF7">
    <property type="entry name" value="LD18447P"/>
    <property type="match status" value="1"/>
</dbReference>
<reference evidence="5" key="1">
    <citation type="journal article" date="2013" name="Environ. Microbiol.">
        <title>Microbiota from the distal guts of lean and obese adolescents exhibit partial functional redundancy besides clear differences in community structure.</title>
        <authorList>
            <person name="Ferrer M."/>
            <person name="Ruiz A."/>
            <person name="Lanza F."/>
            <person name="Haange S.B."/>
            <person name="Oberbach A."/>
            <person name="Till H."/>
            <person name="Bargiela R."/>
            <person name="Campoy C."/>
            <person name="Segura M.T."/>
            <person name="Richter M."/>
            <person name="von Bergen M."/>
            <person name="Seifert J."/>
            <person name="Suarez A."/>
        </authorList>
    </citation>
    <scope>NUCLEOTIDE SEQUENCE</scope>
</reference>
<dbReference type="InterPro" id="IPR045853">
    <property type="entry name" value="Pep_chain_release_fac_I_sf"/>
</dbReference>
<dbReference type="EMBL" id="AJWZ01008260">
    <property type="protein sequence ID" value="EKC54604.1"/>
    <property type="molecule type" value="Genomic_DNA"/>
</dbReference>
<dbReference type="InterPro" id="IPR050057">
    <property type="entry name" value="Prokaryotic/Mito_RF"/>
</dbReference>
<keyword evidence="2" id="KW-0488">Methylation</keyword>
<comment type="similarity">
    <text evidence="1">Belongs to the prokaryotic/mitochondrial release factor family.</text>
</comment>
<dbReference type="AlphaFoldDB" id="K1SGT0"/>
<evidence type="ECO:0000256" key="2">
    <source>
        <dbReference type="ARBA" id="ARBA00022481"/>
    </source>
</evidence>
<comment type="caution">
    <text evidence="5">The sequence shown here is derived from an EMBL/GenBank/DDBJ whole genome shotgun (WGS) entry which is preliminary data.</text>
</comment>
<dbReference type="Gene3D" id="3.30.70.1660">
    <property type="match status" value="1"/>
</dbReference>